<evidence type="ECO:0000313" key="11">
    <source>
        <dbReference type="EMBL" id="CAG9106098.1"/>
    </source>
</evidence>
<dbReference type="SMART" id="SM00220">
    <property type="entry name" value="S_TKc"/>
    <property type="match status" value="1"/>
</dbReference>
<dbReference type="PANTHER" id="PTHR24055">
    <property type="entry name" value="MITOGEN-ACTIVATED PROTEIN KINASE"/>
    <property type="match status" value="1"/>
</dbReference>
<evidence type="ECO:0000313" key="10">
    <source>
        <dbReference type="EMBL" id="CAD5220193.1"/>
    </source>
</evidence>
<dbReference type="GO" id="GO:0005524">
    <property type="term" value="F:ATP binding"/>
    <property type="evidence" value="ECO:0007669"/>
    <property type="project" value="UniProtKB-KW"/>
</dbReference>
<protein>
    <submittedName>
        <fullName evidence="10">(pine wood nematode) hypothetical protein</fullName>
    </submittedName>
    <submittedName>
        <fullName evidence="14">Mitogen-activated protein kinase</fullName>
    </submittedName>
</protein>
<dbReference type="SUPFAM" id="SSF56112">
    <property type="entry name" value="Protein kinase-like (PK-like)"/>
    <property type="match status" value="1"/>
</dbReference>
<keyword evidence="13" id="KW-1185">Reference proteome</keyword>
<dbReference type="InterPro" id="IPR050117">
    <property type="entry name" value="MAPK"/>
</dbReference>
<evidence type="ECO:0000313" key="14">
    <source>
        <dbReference type="WBParaSite" id="BXY_1017300.1"/>
    </source>
</evidence>
<dbReference type="PROSITE" id="PS50011">
    <property type="entry name" value="PROTEIN_KINASE_DOM"/>
    <property type="match status" value="1"/>
</dbReference>
<dbReference type="EMBL" id="CAJFDI010000003">
    <property type="protein sequence ID" value="CAD5220193.1"/>
    <property type="molecule type" value="Genomic_DNA"/>
</dbReference>
<dbReference type="WBParaSite" id="BXY_1017300.1">
    <property type="protein sequence ID" value="BXY_1017300.1"/>
    <property type="gene ID" value="BXY_1017300"/>
</dbReference>
<evidence type="ECO:0000256" key="2">
    <source>
        <dbReference type="ARBA" id="ARBA00022679"/>
    </source>
</evidence>
<dbReference type="InterPro" id="IPR003527">
    <property type="entry name" value="MAP_kinase_CS"/>
</dbReference>
<dbReference type="FunFam" id="1.10.510.10:FF:000624">
    <property type="entry name" value="Mitogen-activated protein kinase"/>
    <property type="match status" value="1"/>
</dbReference>
<comment type="catalytic activity">
    <reaction evidence="6">
        <text>L-threonyl-[protein] + ATP = O-phospho-L-threonyl-[protein] + ADP + H(+)</text>
        <dbReference type="Rhea" id="RHEA:46608"/>
        <dbReference type="Rhea" id="RHEA-COMP:11060"/>
        <dbReference type="Rhea" id="RHEA-COMP:11605"/>
        <dbReference type="ChEBI" id="CHEBI:15378"/>
        <dbReference type="ChEBI" id="CHEBI:30013"/>
        <dbReference type="ChEBI" id="CHEBI:30616"/>
        <dbReference type="ChEBI" id="CHEBI:61977"/>
        <dbReference type="ChEBI" id="CHEBI:456216"/>
        <dbReference type="EC" id="2.7.11.24"/>
    </reaction>
</comment>
<dbReference type="SMR" id="A0A1I7SAX6"/>
<dbReference type="PROSITE" id="PS01351">
    <property type="entry name" value="MAPK"/>
    <property type="match status" value="1"/>
</dbReference>
<keyword evidence="4" id="KW-0418">Kinase</keyword>
<reference evidence="14" key="1">
    <citation type="submission" date="2016-11" db="UniProtKB">
        <authorList>
            <consortium name="WormBaseParasite"/>
        </authorList>
    </citation>
    <scope>IDENTIFICATION</scope>
</reference>
<feature type="region of interest" description="Disordered" evidence="8">
    <location>
        <begin position="1"/>
        <end position="23"/>
    </location>
</feature>
<evidence type="ECO:0000256" key="5">
    <source>
        <dbReference type="ARBA" id="ARBA00022840"/>
    </source>
</evidence>
<feature type="domain" description="Protein kinase" evidence="9">
    <location>
        <begin position="57"/>
        <end position="346"/>
    </location>
</feature>
<evidence type="ECO:0000313" key="13">
    <source>
        <dbReference type="Proteomes" id="UP000659654"/>
    </source>
</evidence>
<keyword evidence="3" id="KW-0547">Nucleotide-binding</keyword>
<dbReference type="OrthoDB" id="192887at2759"/>
<dbReference type="Gene3D" id="3.30.200.20">
    <property type="entry name" value="Phosphorylase Kinase, domain 1"/>
    <property type="match status" value="1"/>
</dbReference>
<dbReference type="eggNOG" id="KOG0664">
    <property type="taxonomic scope" value="Eukaryota"/>
</dbReference>
<evidence type="ECO:0000256" key="6">
    <source>
        <dbReference type="ARBA" id="ARBA00047592"/>
    </source>
</evidence>
<dbReference type="Proteomes" id="UP000582659">
    <property type="component" value="Unassembled WGS sequence"/>
</dbReference>
<dbReference type="AlphaFoldDB" id="A0A1I7SAX6"/>
<evidence type="ECO:0000256" key="1">
    <source>
        <dbReference type="ARBA" id="ARBA00022527"/>
    </source>
</evidence>
<keyword evidence="2" id="KW-0808">Transferase</keyword>
<dbReference type="Proteomes" id="UP000095284">
    <property type="component" value="Unplaced"/>
</dbReference>
<feature type="compositionally biased region" description="Polar residues" evidence="8">
    <location>
        <begin position="9"/>
        <end position="23"/>
    </location>
</feature>
<keyword evidence="5" id="KW-0067">ATP-binding</keyword>
<proteinExistence type="predicted"/>
<evidence type="ECO:0000259" key="9">
    <source>
        <dbReference type="PROSITE" id="PS50011"/>
    </source>
</evidence>
<evidence type="ECO:0000313" key="12">
    <source>
        <dbReference type="Proteomes" id="UP000095284"/>
    </source>
</evidence>
<dbReference type="Proteomes" id="UP000659654">
    <property type="component" value="Unassembled WGS sequence"/>
</dbReference>
<accession>A0A1I7SAX6</accession>
<dbReference type="GO" id="GO:0004707">
    <property type="term" value="F:MAP kinase activity"/>
    <property type="evidence" value="ECO:0007669"/>
    <property type="project" value="UniProtKB-EC"/>
</dbReference>
<gene>
    <name evidence="10" type="ORF">BXYJ_LOCUS6056</name>
</gene>
<dbReference type="Gene3D" id="1.10.510.10">
    <property type="entry name" value="Transferase(Phosphotransferase) domain 1"/>
    <property type="match status" value="1"/>
</dbReference>
<dbReference type="Pfam" id="PF00069">
    <property type="entry name" value="Pkinase"/>
    <property type="match status" value="1"/>
</dbReference>
<comment type="catalytic activity">
    <reaction evidence="7">
        <text>L-seryl-[protein] + ATP = O-phospho-L-seryl-[protein] + ADP + H(+)</text>
        <dbReference type="Rhea" id="RHEA:17989"/>
        <dbReference type="Rhea" id="RHEA-COMP:9863"/>
        <dbReference type="Rhea" id="RHEA-COMP:11604"/>
        <dbReference type="ChEBI" id="CHEBI:15378"/>
        <dbReference type="ChEBI" id="CHEBI:29999"/>
        <dbReference type="ChEBI" id="CHEBI:30616"/>
        <dbReference type="ChEBI" id="CHEBI:83421"/>
        <dbReference type="ChEBI" id="CHEBI:456216"/>
        <dbReference type="EC" id="2.7.11.24"/>
    </reaction>
</comment>
<evidence type="ECO:0000256" key="8">
    <source>
        <dbReference type="SAM" id="MobiDB-lite"/>
    </source>
</evidence>
<sequence length="438" mass="50557">MPAFDLQGPISQPPSVGSTYSNDSGPFSTCGDMNFNYSTEPPAMAYPTMQSHGYPYIQMDKMIGYGAFGRVHSWTDNRSGRRVAVKMISNIFMTSSSAKRVFRELKILGSVRHDNVLGLFDVARPTRTDFQQVFVFTDLMETDLHKVIVSDQVLDQIHIKLFVYQLLRGLKYLHSANIIHRDLKPSNLLVNSNCLLKICDFGLSRIWNETVQEPMSIEVITMYYRPPELLMENCYYTRSVDIWSVGCIWAELLLRRPLFQGTTEVEQLDKIIEFLGPPMPAEMIGVSPNFLHSIPANYKNHQRRQDERKWSIFPLHPADLMLLKSFLNYDHRKRCSADQALKQPYMTEARGFFHGEICSCCRHDQGPMMTCDDPEPRHPAPIHPSFEIDLRQQTIWELQTNLHQMLVKHPGFMNMPINDNEQFLQEILWNGHSNLGHS</sequence>
<reference evidence="11" key="2">
    <citation type="submission" date="2020-08" db="EMBL/GenBank/DDBJ databases">
        <authorList>
            <person name="Kikuchi T."/>
        </authorList>
    </citation>
    <scope>NUCLEOTIDE SEQUENCE</scope>
    <source>
        <strain evidence="10">Ka4C1</strain>
    </source>
</reference>
<name>A0A1I7SAX6_BURXY</name>
<evidence type="ECO:0000256" key="7">
    <source>
        <dbReference type="ARBA" id="ARBA00048312"/>
    </source>
</evidence>
<dbReference type="GO" id="GO:0005737">
    <property type="term" value="C:cytoplasm"/>
    <property type="evidence" value="ECO:0007669"/>
    <property type="project" value="UniProtKB-ARBA"/>
</dbReference>
<keyword evidence="1" id="KW-0723">Serine/threonine-protein kinase</keyword>
<dbReference type="PROSITE" id="PS00108">
    <property type="entry name" value="PROTEIN_KINASE_ST"/>
    <property type="match status" value="1"/>
</dbReference>
<dbReference type="EMBL" id="CAJFCV020000003">
    <property type="protein sequence ID" value="CAG9106098.1"/>
    <property type="molecule type" value="Genomic_DNA"/>
</dbReference>
<evidence type="ECO:0000256" key="4">
    <source>
        <dbReference type="ARBA" id="ARBA00022777"/>
    </source>
</evidence>
<dbReference type="InterPro" id="IPR008271">
    <property type="entry name" value="Ser/Thr_kinase_AS"/>
</dbReference>
<dbReference type="InterPro" id="IPR000719">
    <property type="entry name" value="Prot_kinase_dom"/>
</dbReference>
<organism evidence="12 14">
    <name type="scientific">Bursaphelenchus xylophilus</name>
    <name type="common">Pinewood nematode worm</name>
    <name type="synonym">Aphelenchoides xylophilus</name>
    <dbReference type="NCBI Taxonomy" id="6326"/>
    <lineage>
        <taxon>Eukaryota</taxon>
        <taxon>Metazoa</taxon>
        <taxon>Ecdysozoa</taxon>
        <taxon>Nematoda</taxon>
        <taxon>Chromadorea</taxon>
        <taxon>Rhabditida</taxon>
        <taxon>Tylenchina</taxon>
        <taxon>Tylenchomorpha</taxon>
        <taxon>Aphelenchoidea</taxon>
        <taxon>Aphelenchoididae</taxon>
        <taxon>Bursaphelenchus</taxon>
    </lineage>
</organism>
<dbReference type="InterPro" id="IPR011009">
    <property type="entry name" value="Kinase-like_dom_sf"/>
</dbReference>
<evidence type="ECO:0000256" key="3">
    <source>
        <dbReference type="ARBA" id="ARBA00022741"/>
    </source>
</evidence>